<evidence type="ECO:0000313" key="1">
    <source>
        <dbReference type="EMBL" id="HJE49947.1"/>
    </source>
</evidence>
<sequence>MVDKKLEQTVFFHSMDGLNEWQRKYYSKIIITEHMETADKGYLITFFLNRKHLSVKHSYTDQLMDIVLDAKTIDYYHSGINTVRLF</sequence>
<dbReference type="Proteomes" id="UP000732527">
    <property type="component" value="Unassembled WGS sequence"/>
</dbReference>
<reference evidence="1" key="2">
    <citation type="submission" date="2021-09" db="EMBL/GenBank/DDBJ databases">
        <authorList>
            <person name="Gilroy R."/>
        </authorList>
    </citation>
    <scope>NUCLEOTIDE SEQUENCE</scope>
    <source>
        <strain evidence="1">CHK192-2623</strain>
    </source>
</reference>
<accession>A0A921EL27</accession>
<name>A0A921EL27_LACJH</name>
<dbReference type="EMBL" id="DYYQ01000044">
    <property type="protein sequence ID" value="HJE49947.1"/>
    <property type="molecule type" value="Genomic_DNA"/>
</dbReference>
<comment type="caution">
    <text evidence="1">The sequence shown here is derived from an EMBL/GenBank/DDBJ whole genome shotgun (WGS) entry which is preliminary data.</text>
</comment>
<organism evidence="1 2">
    <name type="scientific">Lactobacillus johnsonii</name>
    <dbReference type="NCBI Taxonomy" id="33959"/>
    <lineage>
        <taxon>Bacteria</taxon>
        <taxon>Bacillati</taxon>
        <taxon>Bacillota</taxon>
        <taxon>Bacilli</taxon>
        <taxon>Lactobacillales</taxon>
        <taxon>Lactobacillaceae</taxon>
        <taxon>Lactobacillus</taxon>
    </lineage>
</organism>
<proteinExistence type="predicted"/>
<reference evidence="1" key="1">
    <citation type="journal article" date="2021" name="PeerJ">
        <title>Extensive microbial diversity within the chicken gut microbiome revealed by metagenomics and culture.</title>
        <authorList>
            <person name="Gilroy R."/>
            <person name="Ravi A."/>
            <person name="Getino M."/>
            <person name="Pursley I."/>
            <person name="Horton D.L."/>
            <person name="Alikhan N.F."/>
            <person name="Baker D."/>
            <person name="Gharbi K."/>
            <person name="Hall N."/>
            <person name="Watson M."/>
            <person name="Adriaenssens E.M."/>
            <person name="Foster-Nyarko E."/>
            <person name="Jarju S."/>
            <person name="Secka A."/>
            <person name="Antonio M."/>
            <person name="Oren A."/>
            <person name="Chaudhuri R.R."/>
            <person name="La Ragione R."/>
            <person name="Hildebrand F."/>
            <person name="Pallen M.J."/>
        </authorList>
    </citation>
    <scope>NUCLEOTIDE SEQUENCE</scope>
    <source>
        <strain evidence="1">CHK192-2623</strain>
    </source>
</reference>
<evidence type="ECO:0000313" key="2">
    <source>
        <dbReference type="Proteomes" id="UP000732527"/>
    </source>
</evidence>
<dbReference type="AlphaFoldDB" id="A0A921EL27"/>
<gene>
    <name evidence="1" type="ORF">K8V69_07195</name>
</gene>
<protein>
    <submittedName>
        <fullName evidence="1">Uncharacterized protein</fullName>
    </submittedName>
</protein>